<dbReference type="SUPFAM" id="SSF69318">
    <property type="entry name" value="Integrin alpha N-terminal domain"/>
    <property type="match status" value="1"/>
</dbReference>
<dbReference type="InterPro" id="IPR018114">
    <property type="entry name" value="TRYPSIN_HIS"/>
</dbReference>
<dbReference type="InterPro" id="IPR028994">
    <property type="entry name" value="Integrin_alpha_N"/>
</dbReference>
<dbReference type="Proteomes" id="UP000037288">
    <property type="component" value="Unassembled WGS sequence"/>
</dbReference>
<evidence type="ECO:0000313" key="3">
    <source>
        <dbReference type="Proteomes" id="UP000037288"/>
    </source>
</evidence>
<reference evidence="3" key="1">
    <citation type="submission" date="2015-07" db="EMBL/GenBank/DDBJ databases">
        <title>Draft genome sequence of Streptomyces sp. CMAA 1322, a bacterium isolated from Caatinga biome, from dry forest semiarid of Brazil.</title>
        <authorList>
            <person name="Santos S.N."/>
            <person name="Gacesa R."/>
            <person name="Taketani R.G."/>
            <person name="Long P.F."/>
            <person name="Melo I.S."/>
        </authorList>
    </citation>
    <scope>NUCLEOTIDE SEQUENCE [LARGE SCALE GENOMIC DNA]</scope>
    <source>
        <strain evidence="3">CMAA 1322</strain>
    </source>
</reference>
<keyword evidence="1" id="KW-0732">Signal</keyword>
<dbReference type="PROSITE" id="PS00134">
    <property type="entry name" value="TRYPSIN_HIS"/>
    <property type="match status" value="1"/>
</dbReference>
<name>A0A0K9XDR4_9ACTN</name>
<dbReference type="GO" id="GO:0006508">
    <property type="term" value="P:proteolysis"/>
    <property type="evidence" value="ECO:0007669"/>
    <property type="project" value="InterPro"/>
</dbReference>
<evidence type="ECO:0000256" key="1">
    <source>
        <dbReference type="ARBA" id="ARBA00022729"/>
    </source>
</evidence>
<dbReference type="AlphaFoldDB" id="A0A0K9XDR4"/>
<dbReference type="SUPFAM" id="SSF50494">
    <property type="entry name" value="Trypsin-like serine proteases"/>
    <property type="match status" value="1"/>
</dbReference>
<evidence type="ECO:0000313" key="2">
    <source>
        <dbReference type="EMBL" id="KNB51226.1"/>
    </source>
</evidence>
<dbReference type="PATRIC" id="fig|1678637.3.peg.3854"/>
<sequence length="508" mass="55878">MLFGVDAKMQAHKCSASVVQSAGKNLILTAGHCKTTDKTAFVPKYDSSRTRLTPQPYGVWPVADWFTYETYIHNDRRAESDLDFAFARVKPVKGKNVQDVVGGNTLARTKSFYNNVTIVGYPAIGHNKSDMAVRCSTRTKPLPGYNQLAIDCAGMWGGVSGGPWFSSLDGKKGTGEIIGNVGGWNGGGILNSKDPMYNRITYSPMHQDHFFRLYDDAQHGRHVKYGKYHQPKVPYTMGGASTWKHAKLMSAGDFTGRGRSDLIVVWTDGEVTLYNSDGRGGFTSERQLMGKNGTWKHAEAITAGDFTGSSQFDLLVRWSDGEVTLYGDVGSRGLDWAGVQMIDPEKTGTWKHATQITAGRFNADKYVTDLMVRWSDGELTLYTNVGAEKKFSEEHQLKDRNKAWEDATLLTAGEYGGSGKWDLLVRWKDGSINSYVGTTTGKLGATHTVRGGNFGTWTHSTVMTTGNFTGNGRTDDLVIRWSDGETSLYQDTVTEHLGTERNLVPSTG</sequence>
<dbReference type="GO" id="GO:0004252">
    <property type="term" value="F:serine-type endopeptidase activity"/>
    <property type="evidence" value="ECO:0007669"/>
    <property type="project" value="InterPro"/>
</dbReference>
<dbReference type="InterPro" id="IPR043504">
    <property type="entry name" value="Peptidase_S1_PA_chymotrypsin"/>
</dbReference>
<comment type="caution">
    <text evidence="2">The sequence shown here is derived from an EMBL/GenBank/DDBJ whole genome shotgun (WGS) entry which is preliminary data.</text>
</comment>
<organism evidence="2 3">
    <name type="scientific">Streptomyces caatingaensis</name>
    <dbReference type="NCBI Taxonomy" id="1678637"/>
    <lineage>
        <taxon>Bacteria</taxon>
        <taxon>Bacillati</taxon>
        <taxon>Actinomycetota</taxon>
        <taxon>Actinomycetes</taxon>
        <taxon>Kitasatosporales</taxon>
        <taxon>Streptomycetaceae</taxon>
        <taxon>Streptomyces</taxon>
    </lineage>
</organism>
<proteinExistence type="predicted"/>
<dbReference type="InterPro" id="IPR009003">
    <property type="entry name" value="Peptidase_S1_PA"/>
</dbReference>
<dbReference type="Gene3D" id="2.40.10.10">
    <property type="entry name" value="Trypsin-like serine proteases"/>
    <property type="match status" value="2"/>
</dbReference>
<dbReference type="STRING" id="1678637.AC230_17875"/>
<protein>
    <recommendedName>
        <fullName evidence="4">Peptidase S1 domain-containing protein</fullName>
    </recommendedName>
</protein>
<evidence type="ECO:0008006" key="4">
    <source>
        <dbReference type="Google" id="ProtNLM"/>
    </source>
</evidence>
<gene>
    <name evidence="2" type="ORF">AC230_17875</name>
</gene>
<keyword evidence="3" id="KW-1185">Reference proteome</keyword>
<dbReference type="Pfam" id="PF13517">
    <property type="entry name" value="FG-GAP_3"/>
    <property type="match status" value="1"/>
</dbReference>
<dbReference type="EMBL" id="LFXA01000011">
    <property type="protein sequence ID" value="KNB51226.1"/>
    <property type="molecule type" value="Genomic_DNA"/>
</dbReference>
<dbReference type="InterPro" id="IPR013517">
    <property type="entry name" value="FG-GAP"/>
</dbReference>
<accession>A0A0K9XDR4</accession>